<evidence type="ECO:0000313" key="4">
    <source>
        <dbReference type="Proteomes" id="UP000831113"/>
    </source>
</evidence>
<dbReference type="NCBIfam" id="TIGR04183">
    <property type="entry name" value="Por_Secre_tail"/>
    <property type="match status" value="1"/>
</dbReference>
<reference evidence="3 4" key="1">
    <citation type="submission" date="2022-03" db="EMBL/GenBank/DDBJ databases">
        <title>Hymenobactersp. isolated from the air.</title>
        <authorList>
            <person name="Won M."/>
            <person name="Kwon S.-W."/>
        </authorList>
    </citation>
    <scope>NUCLEOTIDE SEQUENCE [LARGE SCALE GENOMIC DNA]</scope>
    <source>
        <strain evidence="3 4">KACC 21982</strain>
    </source>
</reference>
<feature type="chain" id="PRO_5045306534" evidence="1">
    <location>
        <begin position="25"/>
        <end position="640"/>
    </location>
</feature>
<dbReference type="InterPro" id="IPR026444">
    <property type="entry name" value="Secre_tail"/>
</dbReference>
<keyword evidence="4" id="KW-1185">Reference proteome</keyword>
<name>A0ABY4D4L3_9BACT</name>
<organism evidence="3 4">
    <name type="scientific">Hymenobacter tibetensis</name>
    <dbReference type="NCBI Taxonomy" id="497967"/>
    <lineage>
        <taxon>Bacteria</taxon>
        <taxon>Pseudomonadati</taxon>
        <taxon>Bacteroidota</taxon>
        <taxon>Cytophagia</taxon>
        <taxon>Cytophagales</taxon>
        <taxon>Hymenobacteraceae</taxon>
        <taxon>Hymenobacter</taxon>
    </lineage>
</organism>
<evidence type="ECO:0000259" key="2">
    <source>
        <dbReference type="Pfam" id="PF18962"/>
    </source>
</evidence>
<feature type="domain" description="Secretion system C-terminal sorting" evidence="2">
    <location>
        <begin position="568"/>
        <end position="636"/>
    </location>
</feature>
<evidence type="ECO:0000313" key="3">
    <source>
        <dbReference type="EMBL" id="UOG76470.1"/>
    </source>
</evidence>
<accession>A0ABY4D4L3</accession>
<sequence length="640" mass="69300">MMSLKLLRYSFLSLLSLAPLVGQAQGVGPLTTDPARASSSAVRTTVTAQRVQALALPFFDDFTSPQEGAPTVQNWVVPTGVLVNNRLAFEPPTRGVATFDGLRANGQPYGGGGSSEIDVLVSQPIDLSGRSAADQIFFGFFWQAGNIRGGLNTNSSSRQVSLQVEFKDNTGGWRQVWIERSTTGNRTAFRQKFIAVTQPMFLHADFQFRFRATGDVATNEDNWSIDYVRLAPLQPVPPRTVVDTLYQDVAISRPLSSLLTRGTAMPVWQFNAAANPSSQLNPATFTTVNNLDKSGFPTPLQATGTLQVLPTGPVATFPITAPTTLISNQKQARAEGNASSVTLPITPEPKTIRHRVTLASNEVDPLTLPNDTISRLTELSDYYAFDDGTAEATININPFDQPGNRYFALRFETNRPDQVRSIRLQLLPLYPQATGRQITINIWDADPDPAANGRPAATPKATQSYSIPATLPAGQSFIDIPFTVPVPVSGRFYAGYGHGPTGTLSVNPVRLGLDLNTPIPADAFWQFTPGWSQPTATFYPTGSLMLRPVLNNNILAVAPAAVAATYSVYPNPSNDGQVRVQGRYAQAVVLDALGRVAWQQPASQTGQSTLDLHALPAGLYLVQLTLHDRLTVTKRLVLTK</sequence>
<proteinExistence type="predicted"/>
<gene>
    <name evidence="3" type="ORF">MTX78_07680</name>
</gene>
<dbReference type="Pfam" id="PF18962">
    <property type="entry name" value="Por_Secre_tail"/>
    <property type="match status" value="1"/>
</dbReference>
<evidence type="ECO:0000256" key="1">
    <source>
        <dbReference type="SAM" id="SignalP"/>
    </source>
</evidence>
<dbReference type="Proteomes" id="UP000831113">
    <property type="component" value="Chromosome"/>
</dbReference>
<dbReference type="RefSeq" id="WP_243801412.1">
    <property type="nucleotide sequence ID" value="NZ_CP094669.1"/>
</dbReference>
<dbReference type="Gene3D" id="2.60.120.260">
    <property type="entry name" value="Galactose-binding domain-like"/>
    <property type="match status" value="1"/>
</dbReference>
<dbReference type="EMBL" id="CP094669">
    <property type="protein sequence ID" value="UOG76470.1"/>
    <property type="molecule type" value="Genomic_DNA"/>
</dbReference>
<protein>
    <submittedName>
        <fullName evidence="3">T9SS type A sorting domain-containing protein</fullName>
    </submittedName>
</protein>
<keyword evidence="1" id="KW-0732">Signal</keyword>
<feature type="signal peptide" evidence="1">
    <location>
        <begin position="1"/>
        <end position="24"/>
    </location>
</feature>